<dbReference type="UniPathway" id="UPA00219"/>
<dbReference type="STRING" id="1817832.A3J48_03250"/>
<feature type="binding site" evidence="7">
    <location>
        <begin position="7"/>
        <end position="8"/>
    </location>
    <ligand>
        <name>substrate</name>
    </ligand>
</feature>
<dbReference type="InterPro" id="IPR015942">
    <property type="entry name" value="Asp/Glu/hydantoin_racemase"/>
</dbReference>
<keyword evidence="5 7" id="KW-0413">Isomerase</keyword>
<dbReference type="PROSITE" id="PS00924">
    <property type="entry name" value="ASP_GLU_RACEMASE_2"/>
    <property type="match status" value="1"/>
</dbReference>
<dbReference type="InterPro" id="IPR018187">
    <property type="entry name" value="Asp/Glu_racemase_AS_1"/>
</dbReference>
<dbReference type="GO" id="GO:0009252">
    <property type="term" value="P:peptidoglycan biosynthetic process"/>
    <property type="evidence" value="ECO:0007669"/>
    <property type="project" value="UniProtKB-UniRule"/>
</dbReference>
<dbReference type="AlphaFoldDB" id="A0A1F5P7Z9"/>
<dbReference type="GO" id="GO:0071555">
    <property type="term" value="P:cell wall organization"/>
    <property type="evidence" value="ECO:0007669"/>
    <property type="project" value="UniProtKB-KW"/>
</dbReference>
<dbReference type="InterPro" id="IPR033134">
    <property type="entry name" value="Asp/Glu_racemase_AS_2"/>
</dbReference>
<keyword evidence="3 7" id="KW-0133">Cell shape</keyword>
<evidence type="ECO:0000313" key="9">
    <source>
        <dbReference type="Proteomes" id="UP000176786"/>
    </source>
</evidence>
<protein>
    <recommendedName>
        <fullName evidence="2 7">Glutamate racemase</fullName>
        <ecNumber evidence="2 7">5.1.1.3</ecNumber>
    </recommendedName>
</protein>
<feature type="active site" description="Proton donor/acceptor" evidence="7">
    <location>
        <position position="182"/>
    </location>
</feature>
<dbReference type="InterPro" id="IPR001920">
    <property type="entry name" value="Asp/Glu_race"/>
</dbReference>
<dbReference type="SUPFAM" id="SSF53681">
    <property type="entry name" value="Aspartate/glutamate racemase"/>
    <property type="match status" value="2"/>
</dbReference>
<feature type="binding site" evidence="7">
    <location>
        <begin position="183"/>
        <end position="184"/>
    </location>
    <ligand>
        <name>substrate</name>
    </ligand>
</feature>
<accession>A0A1F5P7Z9</accession>
<dbReference type="Pfam" id="PF01177">
    <property type="entry name" value="Asp_Glu_race"/>
    <property type="match status" value="1"/>
</dbReference>
<feature type="active site" description="Proton donor/acceptor" evidence="7">
    <location>
        <position position="70"/>
    </location>
</feature>
<dbReference type="EC" id="5.1.1.3" evidence="2 7"/>
<dbReference type="Gene3D" id="3.40.50.1860">
    <property type="match status" value="2"/>
</dbReference>
<reference evidence="8 9" key="1">
    <citation type="journal article" date="2016" name="Nat. Commun.">
        <title>Thousands of microbial genomes shed light on interconnected biogeochemical processes in an aquifer system.</title>
        <authorList>
            <person name="Anantharaman K."/>
            <person name="Brown C.T."/>
            <person name="Hug L.A."/>
            <person name="Sharon I."/>
            <person name="Castelle C.J."/>
            <person name="Probst A.J."/>
            <person name="Thomas B.C."/>
            <person name="Singh A."/>
            <person name="Wilkins M.J."/>
            <person name="Karaoz U."/>
            <person name="Brodie E.L."/>
            <person name="Williams K.H."/>
            <person name="Hubbard S.S."/>
            <person name="Banfield J.F."/>
        </authorList>
    </citation>
    <scope>NUCLEOTIDE SEQUENCE [LARGE SCALE GENOMIC DNA]</scope>
</reference>
<evidence type="ECO:0000256" key="7">
    <source>
        <dbReference type="HAMAP-Rule" id="MF_00258"/>
    </source>
</evidence>
<organism evidence="8 9">
    <name type="scientific">Candidatus Doudnabacteria bacterium RIFCSPHIGHO2_02_FULL_46_11</name>
    <dbReference type="NCBI Taxonomy" id="1817832"/>
    <lineage>
        <taxon>Bacteria</taxon>
        <taxon>Candidatus Doudnaibacteriota</taxon>
    </lineage>
</organism>
<dbReference type="FunFam" id="3.40.50.1860:FF:000001">
    <property type="entry name" value="Glutamate racemase"/>
    <property type="match status" value="1"/>
</dbReference>
<name>A0A1F5P7Z9_9BACT</name>
<evidence type="ECO:0000256" key="5">
    <source>
        <dbReference type="ARBA" id="ARBA00023235"/>
    </source>
</evidence>
<gene>
    <name evidence="7" type="primary">murI</name>
    <name evidence="8" type="ORF">A3J48_03250</name>
</gene>
<feature type="binding site" evidence="7">
    <location>
        <begin position="71"/>
        <end position="72"/>
    </location>
    <ligand>
        <name>substrate</name>
    </ligand>
</feature>
<evidence type="ECO:0000256" key="2">
    <source>
        <dbReference type="ARBA" id="ARBA00013090"/>
    </source>
</evidence>
<evidence type="ECO:0000256" key="4">
    <source>
        <dbReference type="ARBA" id="ARBA00022984"/>
    </source>
</evidence>
<dbReference type="Proteomes" id="UP000176786">
    <property type="component" value="Unassembled WGS sequence"/>
</dbReference>
<comment type="function">
    <text evidence="7">Provides the (R)-glutamate required for cell wall biosynthesis.</text>
</comment>
<dbReference type="EMBL" id="MFES01000016">
    <property type="protein sequence ID" value="OGE86023.1"/>
    <property type="molecule type" value="Genomic_DNA"/>
</dbReference>
<evidence type="ECO:0000256" key="6">
    <source>
        <dbReference type="ARBA" id="ARBA00023316"/>
    </source>
</evidence>
<proteinExistence type="inferred from homology"/>
<keyword evidence="4 7" id="KW-0573">Peptidoglycan synthesis</keyword>
<evidence type="ECO:0000256" key="1">
    <source>
        <dbReference type="ARBA" id="ARBA00001602"/>
    </source>
</evidence>
<dbReference type="PROSITE" id="PS00923">
    <property type="entry name" value="ASP_GLU_RACEMASE_1"/>
    <property type="match status" value="1"/>
</dbReference>
<dbReference type="HAMAP" id="MF_00258">
    <property type="entry name" value="Glu_racemase"/>
    <property type="match status" value="1"/>
</dbReference>
<dbReference type="InterPro" id="IPR004391">
    <property type="entry name" value="Glu_race"/>
</dbReference>
<comment type="caution">
    <text evidence="8">The sequence shown here is derived from an EMBL/GenBank/DDBJ whole genome shotgun (WGS) entry which is preliminary data.</text>
</comment>
<dbReference type="NCBIfam" id="TIGR00067">
    <property type="entry name" value="glut_race"/>
    <property type="match status" value="1"/>
</dbReference>
<feature type="binding site" evidence="7">
    <location>
        <begin position="39"/>
        <end position="40"/>
    </location>
    <ligand>
        <name>substrate</name>
    </ligand>
</feature>
<dbReference type="PANTHER" id="PTHR21198:SF2">
    <property type="entry name" value="GLUTAMATE RACEMASE"/>
    <property type="match status" value="1"/>
</dbReference>
<comment type="pathway">
    <text evidence="7">Cell wall biogenesis; peptidoglycan biosynthesis.</text>
</comment>
<evidence type="ECO:0000256" key="3">
    <source>
        <dbReference type="ARBA" id="ARBA00022960"/>
    </source>
</evidence>
<sequence length="262" mass="29551">MKIGVFDSGLGGLVILKSLVKSLPEYDYIYLGDTQRVPYGNRSPETVYQFLEEAVDYLFKKDCALIIVACNTASAEALRKIQAVYLPKKYPNRRVLGVIIPTAEAAVEGKVKSVGVLATTGTVNSKAYVREIKKLNNNIKVIQSAAPLLVPLIENDALSFSEDIIKQYLKPFKSSQAIILGCTHYPLLKSKIKKFSGKRIISQDEIIPEKFKNYLVRHPEMGKRLSKNRRREFLVTDLTEHYKLLGRKWFGPALKFKKVAIT</sequence>
<comment type="similarity">
    <text evidence="7">Belongs to the aspartate/glutamate racemases family.</text>
</comment>
<dbReference type="GO" id="GO:0008360">
    <property type="term" value="P:regulation of cell shape"/>
    <property type="evidence" value="ECO:0007669"/>
    <property type="project" value="UniProtKB-KW"/>
</dbReference>
<dbReference type="PANTHER" id="PTHR21198">
    <property type="entry name" value="GLUTAMATE RACEMASE"/>
    <property type="match status" value="1"/>
</dbReference>
<comment type="catalytic activity">
    <reaction evidence="1 7">
        <text>L-glutamate = D-glutamate</text>
        <dbReference type="Rhea" id="RHEA:12813"/>
        <dbReference type="ChEBI" id="CHEBI:29985"/>
        <dbReference type="ChEBI" id="CHEBI:29986"/>
        <dbReference type="EC" id="5.1.1.3"/>
    </reaction>
</comment>
<dbReference type="GO" id="GO:0008881">
    <property type="term" value="F:glutamate racemase activity"/>
    <property type="evidence" value="ECO:0007669"/>
    <property type="project" value="UniProtKB-UniRule"/>
</dbReference>
<keyword evidence="6 7" id="KW-0961">Cell wall biogenesis/degradation</keyword>
<evidence type="ECO:0000313" key="8">
    <source>
        <dbReference type="EMBL" id="OGE86023.1"/>
    </source>
</evidence>